<feature type="domain" description="ABM" evidence="1">
    <location>
        <begin position="1"/>
        <end position="88"/>
    </location>
</feature>
<dbReference type="SUPFAM" id="SSF54909">
    <property type="entry name" value="Dimeric alpha+beta barrel"/>
    <property type="match status" value="1"/>
</dbReference>
<evidence type="ECO:0000259" key="1">
    <source>
        <dbReference type="PROSITE" id="PS51725"/>
    </source>
</evidence>
<dbReference type="Proteomes" id="UP000234206">
    <property type="component" value="Unassembled WGS sequence"/>
</dbReference>
<dbReference type="PROSITE" id="PS51725">
    <property type="entry name" value="ABM"/>
    <property type="match status" value="1"/>
</dbReference>
<keyword evidence="2" id="KW-0503">Monooxygenase</keyword>
<keyword evidence="3" id="KW-1185">Reference proteome</keyword>
<dbReference type="GO" id="GO:0004497">
    <property type="term" value="F:monooxygenase activity"/>
    <property type="evidence" value="ECO:0007669"/>
    <property type="project" value="UniProtKB-KW"/>
</dbReference>
<evidence type="ECO:0000313" key="2">
    <source>
        <dbReference type="EMBL" id="PKZ41826.1"/>
    </source>
</evidence>
<keyword evidence="2" id="KW-0560">Oxidoreductase</keyword>
<dbReference type="Pfam" id="PF03992">
    <property type="entry name" value="ABM"/>
    <property type="match status" value="1"/>
</dbReference>
<accession>A0A2I1PAZ8</accession>
<dbReference type="OrthoDB" id="165368at2"/>
<dbReference type="AlphaFoldDB" id="A0A2I1PAZ8"/>
<dbReference type="InterPro" id="IPR011008">
    <property type="entry name" value="Dimeric_a/b-barrel"/>
</dbReference>
<comment type="caution">
    <text evidence="2">The sequence shown here is derived from an EMBL/GenBank/DDBJ whole genome shotgun (WGS) entry which is preliminary data.</text>
</comment>
<evidence type="ECO:0000313" key="3">
    <source>
        <dbReference type="Proteomes" id="UP000234206"/>
    </source>
</evidence>
<dbReference type="InterPro" id="IPR007138">
    <property type="entry name" value="ABM_dom"/>
</dbReference>
<proteinExistence type="predicted"/>
<name>A0A2I1PAZ8_9MICO</name>
<dbReference type="EMBL" id="PKIZ01000009">
    <property type="protein sequence ID" value="PKZ41826.1"/>
    <property type="molecule type" value="Genomic_DNA"/>
</dbReference>
<sequence length="97" mass="10354">MFHGCLRTVPGHGADLLAILSEQGGAEPMPGNLLYLVASDPEDPDAVWVTEVWESAEHHQASLQLPAVRSRIERAVPILDPEGMSHQVLTPVAGIPG</sequence>
<organism evidence="2 3">
    <name type="scientific">Kytococcus schroeteri</name>
    <dbReference type="NCBI Taxonomy" id="138300"/>
    <lineage>
        <taxon>Bacteria</taxon>
        <taxon>Bacillati</taxon>
        <taxon>Actinomycetota</taxon>
        <taxon>Actinomycetes</taxon>
        <taxon>Micrococcales</taxon>
        <taxon>Kytococcaceae</taxon>
        <taxon>Kytococcus</taxon>
    </lineage>
</organism>
<protein>
    <submittedName>
        <fullName evidence="2">Antibiotic biosynthesis monooxygenase</fullName>
    </submittedName>
</protein>
<gene>
    <name evidence="2" type="ORF">CYJ76_05810</name>
</gene>
<dbReference type="Gene3D" id="3.30.70.100">
    <property type="match status" value="1"/>
</dbReference>
<reference evidence="2 3" key="1">
    <citation type="submission" date="2017-12" db="EMBL/GenBank/DDBJ databases">
        <title>Phylogenetic diversity of female urinary microbiome.</title>
        <authorList>
            <person name="Thomas-White K."/>
            <person name="Wolfe A.J."/>
        </authorList>
    </citation>
    <scope>NUCLEOTIDE SEQUENCE [LARGE SCALE GENOMIC DNA]</scope>
    <source>
        <strain evidence="2 3">UMB1298</strain>
    </source>
</reference>